<dbReference type="AlphaFoldDB" id="A0A023D936"/>
<name>A0A023D936_ACIMT</name>
<reference evidence="5 6" key="2">
    <citation type="journal article" date="2014" name="FEMS Microbiol. Lett.">
        <title>Draft genomic DNA sequence of the facultatively methylotrophic bacterium Acidomonas methanolica type strain MB58.</title>
        <authorList>
            <person name="Higashiura N."/>
            <person name="Hadano H."/>
            <person name="Hirakawa H."/>
            <person name="Matsutani M."/>
            <person name="Takabe S."/>
            <person name="Matsushita K."/>
            <person name="Azuma Y."/>
        </authorList>
    </citation>
    <scope>NUCLEOTIDE SEQUENCE [LARGE SCALE GENOMIC DNA]</scope>
    <source>
        <strain evidence="5 6">MB58</strain>
    </source>
</reference>
<feature type="binding site" evidence="3">
    <location>
        <position position="103"/>
    </location>
    <ligand>
        <name>substrate</name>
    </ligand>
</feature>
<keyword evidence="3" id="KW-0479">Metal-binding</keyword>
<dbReference type="Gene3D" id="2.120.10.30">
    <property type="entry name" value="TolB, C-terminal domain"/>
    <property type="match status" value="1"/>
</dbReference>
<feature type="active site" description="Proton donor/acceptor" evidence="2">
    <location>
        <position position="201"/>
    </location>
</feature>
<dbReference type="SUPFAM" id="SSF63829">
    <property type="entry name" value="Calcium-dependent phosphotriesterase"/>
    <property type="match status" value="1"/>
</dbReference>
<dbReference type="PANTHER" id="PTHR10907">
    <property type="entry name" value="REGUCALCIN"/>
    <property type="match status" value="1"/>
</dbReference>
<keyword evidence="6" id="KW-1185">Reference proteome</keyword>
<dbReference type="PANTHER" id="PTHR10907:SF47">
    <property type="entry name" value="REGUCALCIN"/>
    <property type="match status" value="1"/>
</dbReference>
<comment type="caution">
    <text evidence="5">The sequence shown here is derived from an EMBL/GenBank/DDBJ whole genome shotgun (WGS) entry which is preliminary data.</text>
</comment>
<accession>A0A023D936</accession>
<reference evidence="6" key="1">
    <citation type="journal article" date="2014" name="FEMS Microbiol. Lett.">
        <title>Draft Genomic DNA Sequence of the Facultatively Methylotrophic Bacterium Acidomonas methanolica type strain MB58.</title>
        <authorList>
            <person name="Higashiura N."/>
            <person name="Hadano H."/>
            <person name="Hirakawa H."/>
            <person name="Matsutani M."/>
            <person name="Takabe S."/>
            <person name="Matsushita K."/>
            <person name="Azuma Y."/>
        </authorList>
    </citation>
    <scope>NUCLEOTIDE SEQUENCE [LARGE SCALE GENOMIC DNA]</scope>
    <source>
        <strain evidence="6">MB58</strain>
    </source>
</reference>
<dbReference type="Pfam" id="PF08450">
    <property type="entry name" value="SGL"/>
    <property type="match status" value="1"/>
</dbReference>
<evidence type="ECO:0000256" key="2">
    <source>
        <dbReference type="PIRSR" id="PIRSR605511-1"/>
    </source>
</evidence>
<feature type="domain" description="SMP-30/Gluconolactonase/LRE-like region" evidence="4">
    <location>
        <begin position="18"/>
        <end position="260"/>
    </location>
</feature>
<organism evidence="5 6">
    <name type="scientific">Acidomonas methanolica NBRC 104435</name>
    <dbReference type="NCBI Taxonomy" id="1231351"/>
    <lineage>
        <taxon>Bacteria</taxon>
        <taxon>Pseudomonadati</taxon>
        <taxon>Pseudomonadota</taxon>
        <taxon>Alphaproteobacteria</taxon>
        <taxon>Acetobacterales</taxon>
        <taxon>Acetobacteraceae</taxon>
        <taxon>Acidomonas</taxon>
    </lineage>
</organism>
<comment type="cofactor">
    <cofactor evidence="3">
        <name>Zn(2+)</name>
        <dbReference type="ChEBI" id="CHEBI:29105"/>
    </cofactor>
    <text evidence="3">Binds 1 divalent metal cation per subunit.</text>
</comment>
<evidence type="ECO:0000313" key="6">
    <source>
        <dbReference type="Proteomes" id="UP000019760"/>
    </source>
</evidence>
<dbReference type="RefSeq" id="WP_042062047.1">
    <property type="nucleotide sequence ID" value="NZ_BAND01000196.1"/>
</dbReference>
<dbReference type="GO" id="GO:0019853">
    <property type="term" value="P:L-ascorbic acid biosynthetic process"/>
    <property type="evidence" value="ECO:0007669"/>
    <property type="project" value="TreeGrafter"/>
</dbReference>
<evidence type="ECO:0000259" key="4">
    <source>
        <dbReference type="Pfam" id="PF08450"/>
    </source>
</evidence>
<dbReference type="InterPro" id="IPR011042">
    <property type="entry name" value="6-blade_b-propeller_TolB-like"/>
</dbReference>
<evidence type="ECO:0000256" key="3">
    <source>
        <dbReference type="PIRSR" id="PIRSR605511-2"/>
    </source>
</evidence>
<dbReference type="Proteomes" id="UP000019760">
    <property type="component" value="Unassembled WGS sequence"/>
</dbReference>
<sequence length="309" mass="33296">MVENRAAPRCVLDLKAVLGEGPVWLPRDGTVWFVDIPQARIHRFEPGSGAHRTWNAPDRVAFLLPLEDGAFLCGMPDGLRRFDPVTGLFSPPHTVEADLPGNRLNDGTVDALGRIWFGSMDDAEQEASGGIYGIAARDGTLRVTRYDQGYVVSNGPAVSPDGRTLYACDSSRQTIYAFDIADDGRLVEKRLFARLEQGYPDGITADSEGGLWCCVFGGGRAMRFAPDGSVTDVVPFPCTYVTKLALGGEDGRTAYVTTARRDLTPEQAAREPTAGGVFTFRVTVPGQVQRSFSMQAGHGLPTGDRPLAG</sequence>
<feature type="binding site" evidence="3">
    <location>
        <position position="105"/>
    </location>
    <ligand>
        <name>substrate</name>
    </ligand>
</feature>
<dbReference type="GO" id="GO:0005509">
    <property type="term" value="F:calcium ion binding"/>
    <property type="evidence" value="ECO:0007669"/>
    <property type="project" value="TreeGrafter"/>
</dbReference>
<dbReference type="InterPro" id="IPR013658">
    <property type="entry name" value="SGL"/>
</dbReference>
<dbReference type="InterPro" id="IPR005511">
    <property type="entry name" value="SMP-30"/>
</dbReference>
<protein>
    <submittedName>
        <fullName evidence="5">Transcriptional regulator</fullName>
    </submittedName>
</protein>
<dbReference type="EMBL" id="BAND01000196">
    <property type="protein sequence ID" value="GAJ30643.1"/>
    <property type="molecule type" value="Genomic_DNA"/>
</dbReference>
<comment type="similarity">
    <text evidence="1">Belongs to the SMP-30/CGR1 family.</text>
</comment>
<feature type="binding site" evidence="3">
    <location>
        <position position="20"/>
    </location>
    <ligand>
        <name>a divalent metal cation</name>
        <dbReference type="ChEBI" id="CHEBI:60240"/>
    </ligand>
</feature>
<dbReference type="PRINTS" id="PR01790">
    <property type="entry name" value="SMP30FAMILY"/>
</dbReference>
<proteinExistence type="inferred from homology"/>
<evidence type="ECO:0000313" key="5">
    <source>
        <dbReference type="EMBL" id="GAJ30643.1"/>
    </source>
</evidence>
<evidence type="ECO:0000256" key="1">
    <source>
        <dbReference type="ARBA" id="ARBA00008853"/>
    </source>
</evidence>
<gene>
    <name evidence="5" type="ORF">Amme_212_026</name>
</gene>
<feature type="binding site" evidence="3">
    <location>
        <position position="154"/>
    </location>
    <ligand>
        <name>a divalent metal cation</name>
        <dbReference type="ChEBI" id="CHEBI:60240"/>
    </ligand>
</feature>
<dbReference type="OrthoDB" id="2633250at2"/>
<feature type="binding site" evidence="3">
    <location>
        <position position="201"/>
    </location>
    <ligand>
        <name>a divalent metal cation</name>
        <dbReference type="ChEBI" id="CHEBI:60240"/>
    </ligand>
</feature>
<dbReference type="GO" id="GO:0004341">
    <property type="term" value="F:gluconolactonase activity"/>
    <property type="evidence" value="ECO:0007669"/>
    <property type="project" value="TreeGrafter"/>
</dbReference>
<keyword evidence="3" id="KW-0862">Zinc</keyword>